<keyword evidence="10 19" id="KW-1133">Transmembrane helix</keyword>
<evidence type="ECO:0000256" key="13">
    <source>
        <dbReference type="ARBA" id="ARBA00023209"/>
    </source>
</evidence>
<evidence type="ECO:0000256" key="12">
    <source>
        <dbReference type="ARBA" id="ARBA00023136"/>
    </source>
</evidence>
<keyword evidence="4" id="KW-0444">Lipid biosynthesis</keyword>
<keyword evidence="12 19" id="KW-0472">Membrane</keyword>
<keyword evidence="11" id="KW-0443">Lipid metabolism</keyword>
<organism evidence="20 21">
    <name type="scientific">Fluviicola chungangensis</name>
    <dbReference type="NCBI Taxonomy" id="2597671"/>
    <lineage>
        <taxon>Bacteria</taxon>
        <taxon>Pseudomonadati</taxon>
        <taxon>Bacteroidota</taxon>
        <taxon>Flavobacteriia</taxon>
        <taxon>Flavobacteriales</taxon>
        <taxon>Crocinitomicaceae</taxon>
        <taxon>Fluviicola</taxon>
    </lineage>
</organism>
<feature type="transmembrane region" description="Helical" evidence="19">
    <location>
        <begin position="33"/>
        <end position="51"/>
    </location>
</feature>
<keyword evidence="8 20" id="KW-0418">Kinase</keyword>
<dbReference type="CDD" id="cd14265">
    <property type="entry name" value="UDPK_IM_like"/>
    <property type="match status" value="1"/>
</dbReference>
<comment type="caution">
    <text evidence="20">The sequence shown here is derived from an EMBL/GenBank/DDBJ whole genome shotgun (WGS) entry which is preliminary data.</text>
</comment>
<dbReference type="RefSeq" id="WP_144333362.1">
    <property type="nucleotide sequence ID" value="NZ_VLPL01000005.1"/>
</dbReference>
<evidence type="ECO:0000256" key="2">
    <source>
        <dbReference type="ARBA" id="ARBA00005967"/>
    </source>
</evidence>
<dbReference type="InterPro" id="IPR000829">
    <property type="entry name" value="DAGK"/>
</dbReference>
<sequence length="129" mass="14091">MKTSNPFSISQRLLSFKHAFAGLRTLFSEEHNARIHLVSAIIALILGFVLRISLSEWVLLVIVIGIVFICELINTSLEALADFVSPEKHPQIKKVKDLAAAAVLISAVSALVTGIIIFLPKIITLCTNN</sequence>
<dbReference type="GO" id="GO:0005886">
    <property type="term" value="C:plasma membrane"/>
    <property type="evidence" value="ECO:0007669"/>
    <property type="project" value="UniProtKB-SubCell"/>
</dbReference>
<protein>
    <submittedName>
        <fullName evidence="20">Diacylglycerol kinase family protein</fullName>
    </submittedName>
</protein>
<keyword evidence="18" id="KW-0479">Metal-binding</keyword>
<feature type="binding site" evidence="18">
    <location>
        <position position="78"/>
    </location>
    <ligand>
        <name>a divalent metal cation</name>
        <dbReference type="ChEBI" id="CHEBI:60240"/>
    </ligand>
</feature>
<dbReference type="GO" id="GO:0046872">
    <property type="term" value="F:metal ion binding"/>
    <property type="evidence" value="ECO:0007669"/>
    <property type="project" value="UniProtKB-KW"/>
</dbReference>
<dbReference type="InterPro" id="IPR036945">
    <property type="entry name" value="DAGK_sf"/>
</dbReference>
<name>A0A556MR66_9FLAO</name>
<keyword evidence="6 19" id="KW-0812">Transmembrane</keyword>
<feature type="active site" description="Proton acceptor" evidence="15">
    <location>
        <position position="71"/>
    </location>
</feature>
<keyword evidence="5" id="KW-0808">Transferase</keyword>
<feature type="transmembrane region" description="Helical" evidence="19">
    <location>
        <begin position="57"/>
        <end position="77"/>
    </location>
</feature>
<accession>A0A556MR66</accession>
<keyword evidence="9 17" id="KW-0067">ATP-binding</keyword>
<feature type="binding site" evidence="16">
    <location>
        <position position="71"/>
    </location>
    <ligand>
        <name>substrate</name>
    </ligand>
</feature>
<keyword evidence="14" id="KW-1208">Phospholipid metabolism</keyword>
<evidence type="ECO:0000256" key="16">
    <source>
        <dbReference type="PIRSR" id="PIRSR600829-2"/>
    </source>
</evidence>
<proteinExistence type="inferred from homology"/>
<keyword evidence="7 17" id="KW-0547">Nucleotide-binding</keyword>
<evidence type="ECO:0000256" key="17">
    <source>
        <dbReference type="PIRSR" id="PIRSR600829-3"/>
    </source>
</evidence>
<dbReference type="AlphaFoldDB" id="A0A556MR66"/>
<dbReference type="InterPro" id="IPR033717">
    <property type="entry name" value="UDPK"/>
</dbReference>
<dbReference type="GO" id="GO:0016301">
    <property type="term" value="F:kinase activity"/>
    <property type="evidence" value="ECO:0007669"/>
    <property type="project" value="UniProtKB-KW"/>
</dbReference>
<evidence type="ECO:0000256" key="6">
    <source>
        <dbReference type="ARBA" id="ARBA00022692"/>
    </source>
</evidence>
<feature type="binding site" evidence="17">
    <location>
        <begin position="87"/>
        <end position="89"/>
    </location>
    <ligand>
        <name>ATP</name>
        <dbReference type="ChEBI" id="CHEBI:30616"/>
    </ligand>
</feature>
<dbReference type="Pfam" id="PF01219">
    <property type="entry name" value="DAGK_prokar"/>
    <property type="match status" value="1"/>
</dbReference>
<evidence type="ECO:0000256" key="18">
    <source>
        <dbReference type="PIRSR" id="PIRSR600829-4"/>
    </source>
</evidence>
<reference evidence="20 21" key="1">
    <citation type="submission" date="2019-07" db="EMBL/GenBank/DDBJ databases">
        <authorList>
            <person name="Huq M.A."/>
        </authorList>
    </citation>
    <scope>NUCLEOTIDE SEQUENCE [LARGE SCALE GENOMIC DNA]</scope>
    <source>
        <strain evidence="20 21">MAH-3</strain>
    </source>
</reference>
<evidence type="ECO:0000256" key="19">
    <source>
        <dbReference type="SAM" id="Phobius"/>
    </source>
</evidence>
<feature type="binding site" evidence="17">
    <location>
        <position position="78"/>
    </location>
    <ligand>
        <name>ATP</name>
        <dbReference type="ChEBI" id="CHEBI:30616"/>
    </ligand>
</feature>
<dbReference type="OrthoDB" id="1493837at2"/>
<comment type="subcellular location">
    <subcellularLocation>
        <location evidence="1">Cell membrane</location>
        <topology evidence="1">Multi-pass membrane protein</topology>
    </subcellularLocation>
</comment>
<evidence type="ECO:0000313" key="21">
    <source>
        <dbReference type="Proteomes" id="UP000316008"/>
    </source>
</evidence>
<dbReference type="GO" id="GO:0008654">
    <property type="term" value="P:phospholipid biosynthetic process"/>
    <property type="evidence" value="ECO:0007669"/>
    <property type="project" value="UniProtKB-KW"/>
</dbReference>
<evidence type="ECO:0000256" key="10">
    <source>
        <dbReference type="ARBA" id="ARBA00022989"/>
    </source>
</evidence>
<evidence type="ECO:0000256" key="4">
    <source>
        <dbReference type="ARBA" id="ARBA00022516"/>
    </source>
</evidence>
<dbReference type="Gene3D" id="1.10.287.3610">
    <property type="match status" value="1"/>
</dbReference>
<evidence type="ECO:0000256" key="14">
    <source>
        <dbReference type="ARBA" id="ARBA00023264"/>
    </source>
</evidence>
<evidence type="ECO:0000256" key="15">
    <source>
        <dbReference type="PIRSR" id="PIRSR600829-1"/>
    </source>
</evidence>
<feature type="binding site" evidence="17">
    <location>
        <position position="30"/>
    </location>
    <ligand>
        <name>ATP</name>
        <dbReference type="ChEBI" id="CHEBI:30616"/>
    </ligand>
</feature>
<comment type="cofactor">
    <cofactor evidence="18">
        <name>Mg(2+)</name>
        <dbReference type="ChEBI" id="CHEBI:18420"/>
    </cofactor>
    <text evidence="18">Mn(2+), Zn(2+), Cd(2+) and Co(2+) support activity to lesser extents.</text>
</comment>
<keyword evidence="13" id="KW-0594">Phospholipid biosynthesis</keyword>
<evidence type="ECO:0000256" key="9">
    <source>
        <dbReference type="ARBA" id="ARBA00022840"/>
    </source>
</evidence>
<evidence type="ECO:0000256" key="5">
    <source>
        <dbReference type="ARBA" id="ARBA00022679"/>
    </source>
</evidence>
<evidence type="ECO:0000256" key="7">
    <source>
        <dbReference type="ARBA" id="ARBA00022741"/>
    </source>
</evidence>
<dbReference type="PANTHER" id="PTHR34299">
    <property type="entry name" value="DIACYLGLYCEROL KINASE"/>
    <property type="match status" value="1"/>
</dbReference>
<evidence type="ECO:0000256" key="1">
    <source>
        <dbReference type="ARBA" id="ARBA00004651"/>
    </source>
</evidence>
<dbReference type="PANTHER" id="PTHR34299:SF1">
    <property type="entry name" value="DIACYLGLYCEROL KINASE"/>
    <property type="match status" value="1"/>
</dbReference>
<dbReference type="Proteomes" id="UP000316008">
    <property type="component" value="Unassembled WGS sequence"/>
</dbReference>
<feature type="binding site" evidence="17">
    <location>
        <begin position="96"/>
        <end position="97"/>
    </location>
    <ligand>
        <name>ATP</name>
        <dbReference type="ChEBI" id="CHEBI:30616"/>
    </ligand>
</feature>
<keyword evidence="18" id="KW-0460">Magnesium</keyword>
<evidence type="ECO:0000256" key="3">
    <source>
        <dbReference type="ARBA" id="ARBA00022475"/>
    </source>
</evidence>
<keyword evidence="3" id="KW-1003">Cell membrane</keyword>
<gene>
    <name evidence="20" type="ORF">FO442_11610</name>
</gene>
<evidence type="ECO:0000256" key="8">
    <source>
        <dbReference type="ARBA" id="ARBA00022777"/>
    </source>
</evidence>
<feature type="transmembrane region" description="Helical" evidence="19">
    <location>
        <begin position="98"/>
        <end position="119"/>
    </location>
</feature>
<keyword evidence="21" id="KW-1185">Reference proteome</keyword>
<dbReference type="EMBL" id="VLPL01000005">
    <property type="protein sequence ID" value="TSJ42407.1"/>
    <property type="molecule type" value="Genomic_DNA"/>
</dbReference>
<comment type="similarity">
    <text evidence="2">Belongs to the bacterial diacylglycerol kinase family.</text>
</comment>
<evidence type="ECO:0000256" key="11">
    <source>
        <dbReference type="ARBA" id="ARBA00023098"/>
    </source>
</evidence>
<feature type="binding site" evidence="18">
    <location>
        <position position="30"/>
    </location>
    <ligand>
        <name>a divalent metal cation</name>
        <dbReference type="ChEBI" id="CHEBI:60240"/>
    </ligand>
</feature>
<evidence type="ECO:0000313" key="20">
    <source>
        <dbReference type="EMBL" id="TSJ42407.1"/>
    </source>
</evidence>
<dbReference type="GO" id="GO:0005524">
    <property type="term" value="F:ATP binding"/>
    <property type="evidence" value="ECO:0007669"/>
    <property type="project" value="UniProtKB-KW"/>
</dbReference>